<dbReference type="Proteomes" id="UP001429745">
    <property type="component" value="Unassembled WGS sequence"/>
</dbReference>
<keyword evidence="1" id="KW-0472">Membrane</keyword>
<dbReference type="Pfam" id="PF14248">
    <property type="entry name" value="DUF4345"/>
    <property type="match status" value="1"/>
</dbReference>
<dbReference type="EMBL" id="JABACI010000004">
    <property type="protein sequence ID" value="NLP85284.1"/>
    <property type="molecule type" value="Genomic_DNA"/>
</dbReference>
<comment type="caution">
    <text evidence="2">The sequence shown here is derived from an EMBL/GenBank/DDBJ whole genome shotgun (WGS) entry which is preliminary data.</text>
</comment>
<proteinExistence type="predicted"/>
<evidence type="ECO:0000256" key="1">
    <source>
        <dbReference type="SAM" id="Phobius"/>
    </source>
</evidence>
<dbReference type="RefSeq" id="WP_168913702.1">
    <property type="nucleotide sequence ID" value="NZ_JABACI010000004.1"/>
</dbReference>
<evidence type="ECO:0000313" key="3">
    <source>
        <dbReference type="Proteomes" id="UP001429745"/>
    </source>
</evidence>
<feature type="transmembrane region" description="Helical" evidence="1">
    <location>
        <begin position="103"/>
        <end position="125"/>
    </location>
</feature>
<evidence type="ECO:0000313" key="2">
    <source>
        <dbReference type="EMBL" id="NLP85284.1"/>
    </source>
</evidence>
<keyword evidence="3" id="KW-1185">Reference proteome</keyword>
<sequence>MTPPGPAARTLRILIRLFALNAVATGLACVVFGPELLSGGDSVIAPDLAQEFRFLSVWWLAVGVYLWMLAARAHTATAEFRMVCIVLFASGVARWVTFATHGWPAPLFVVVATIEIVAPAPLWWLQARVAARSAVRPEAMASTPSPGHADRSVS</sequence>
<reference evidence="2 3" key="1">
    <citation type="submission" date="2020-04" db="EMBL/GenBank/DDBJ databases">
        <title>CFH 90308 Microbacterium sp.</title>
        <authorList>
            <person name="Nie G."/>
            <person name="Ming H."/>
            <person name="Xia T."/>
        </authorList>
    </citation>
    <scope>NUCLEOTIDE SEQUENCE [LARGE SCALE GENOMIC DNA]</scope>
    <source>
        <strain evidence="2 3">CFH 90308</strain>
    </source>
</reference>
<dbReference type="InterPro" id="IPR025597">
    <property type="entry name" value="DUF4345"/>
</dbReference>
<name>A0ABX1KGN2_9MICO</name>
<feature type="transmembrane region" description="Helical" evidence="1">
    <location>
        <begin position="53"/>
        <end position="71"/>
    </location>
</feature>
<protein>
    <submittedName>
        <fullName evidence="2">DUF4345 domain-containing protein</fullName>
    </submittedName>
</protein>
<organism evidence="2 3">
    <name type="scientific">Microbacterium salsuginis</name>
    <dbReference type="NCBI Taxonomy" id="2722803"/>
    <lineage>
        <taxon>Bacteria</taxon>
        <taxon>Bacillati</taxon>
        <taxon>Actinomycetota</taxon>
        <taxon>Actinomycetes</taxon>
        <taxon>Micrococcales</taxon>
        <taxon>Microbacteriaceae</taxon>
        <taxon>Microbacterium</taxon>
    </lineage>
</organism>
<keyword evidence="1" id="KW-0812">Transmembrane</keyword>
<accession>A0ABX1KGN2</accession>
<feature type="transmembrane region" description="Helical" evidence="1">
    <location>
        <begin position="78"/>
        <end position="97"/>
    </location>
</feature>
<gene>
    <name evidence="2" type="ORF">HF576_15660</name>
</gene>
<keyword evidence="1" id="KW-1133">Transmembrane helix</keyword>
<feature type="transmembrane region" description="Helical" evidence="1">
    <location>
        <begin position="13"/>
        <end position="33"/>
    </location>
</feature>